<gene>
    <name evidence="2" type="ORF">MO867_10590</name>
</gene>
<sequence length="129" mass="13757">MRKLLPVPAAILAWCLAVYLTLLFDEWYVLSFCPHGMHEGSVCYEEGWELWPTWIVSIGVALSALMAVWAAALAAVANAAKVALWTFLIGAPVALSLGILAGYLFSALLAVVAGGVAYWIVEKASSGKC</sequence>
<dbReference type="RefSeq" id="WP_252466426.1">
    <property type="nucleotide sequence ID" value="NZ_JALBWM010000038.1"/>
</dbReference>
<keyword evidence="1" id="KW-0472">Membrane</keyword>
<keyword evidence="3" id="KW-1185">Reference proteome</keyword>
<comment type="caution">
    <text evidence="2">The sequence shown here is derived from an EMBL/GenBank/DDBJ whole genome shotgun (WGS) entry which is preliminary data.</text>
</comment>
<evidence type="ECO:0000313" key="2">
    <source>
        <dbReference type="EMBL" id="MCO1334787.1"/>
    </source>
</evidence>
<evidence type="ECO:0000313" key="3">
    <source>
        <dbReference type="Proteomes" id="UP001139028"/>
    </source>
</evidence>
<dbReference type="AlphaFoldDB" id="A0A9X2EM50"/>
<reference evidence="2" key="1">
    <citation type="journal article" date="2022" name="Arch. Microbiol.">
        <title>Microbulbifer okhotskensis sp. nov., isolated from a deep bottom sediment of the Okhotsk Sea.</title>
        <authorList>
            <person name="Romanenko L."/>
            <person name="Kurilenko V."/>
            <person name="Otstavnykh N."/>
            <person name="Velansky P."/>
            <person name="Isaeva M."/>
            <person name="Mikhailov V."/>
        </authorList>
    </citation>
    <scope>NUCLEOTIDE SEQUENCE</scope>
    <source>
        <strain evidence="2">OS29</strain>
    </source>
</reference>
<dbReference type="Proteomes" id="UP001139028">
    <property type="component" value="Unassembled WGS sequence"/>
</dbReference>
<proteinExistence type="predicted"/>
<keyword evidence="1" id="KW-0812">Transmembrane</keyword>
<feature type="transmembrane region" description="Helical" evidence="1">
    <location>
        <begin position="54"/>
        <end position="76"/>
    </location>
</feature>
<dbReference type="EMBL" id="JALBWM010000038">
    <property type="protein sequence ID" value="MCO1334787.1"/>
    <property type="molecule type" value="Genomic_DNA"/>
</dbReference>
<feature type="transmembrane region" description="Helical" evidence="1">
    <location>
        <begin position="88"/>
        <end position="121"/>
    </location>
</feature>
<evidence type="ECO:0000256" key="1">
    <source>
        <dbReference type="SAM" id="Phobius"/>
    </source>
</evidence>
<organism evidence="2 3">
    <name type="scientific">Microbulbifer okhotskensis</name>
    <dbReference type="NCBI Taxonomy" id="2926617"/>
    <lineage>
        <taxon>Bacteria</taxon>
        <taxon>Pseudomonadati</taxon>
        <taxon>Pseudomonadota</taxon>
        <taxon>Gammaproteobacteria</taxon>
        <taxon>Cellvibrionales</taxon>
        <taxon>Microbulbiferaceae</taxon>
        <taxon>Microbulbifer</taxon>
    </lineage>
</organism>
<keyword evidence="1" id="KW-1133">Transmembrane helix</keyword>
<accession>A0A9X2EM50</accession>
<name>A0A9X2EM50_9GAMM</name>
<protein>
    <submittedName>
        <fullName evidence="2">Uncharacterized protein</fullName>
    </submittedName>
</protein>